<dbReference type="EMBL" id="CM020618">
    <property type="protein sequence ID" value="KAK1861044.1"/>
    <property type="molecule type" value="Genomic_DNA"/>
</dbReference>
<comment type="caution">
    <text evidence="1">The sequence shown here is derived from an EMBL/GenBank/DDBJ whole genome shotgun (WGS) entry which is preliminary data.</text>
</comment>
<keyword evidence="2" id="KW-1185">Reference proteome</keyword>
<evidence type="ECO:0000313" key="2">
    <source>
        <dbReference type="Proteomes" id="UP000798662"/>
    </source>
</evidence>
<proteinExistence type="predicted"/>
<reference evidence="1" key="1">
    <citation type="submission" date="2019-11" db="EMBL/GenBank/DDBJ databases">
        <title>Nori genome reveals adaptations in red seaweeds to the harsh intertidal environment.</title>
        <authorList>
            <person name="Wang D."/>
            <person name="Mao Y."/>
        </authorList>
    </citation>
    <scope>NUCLEOTIDE SEQUENCE</scope>
    <source>
        <tissue evidence="1">Gametophyte</tissue>
    </source>
</reference>
<gene>
    <name evidence="1" type="ORF">I4F81_003628</name>
</gene>
<protein>
    <submittedName>
        <fullName evidence="1">Uncharacterized protein</fullName>
    </submittedName>
</protein>
<name>A0ACC3BSV5_PYRYE</name>
<evidence type="ECO:0000313" key="1">
    <source>
        <dbReference type="EMBL" id="KAK1861044.1"/>
    </source>
</evidence>
<organism evidence="1 2">
    <name type="scientific">Pyropia yezoensis</name>
    <name type="common">Susabi-nori</name>
    <name type="synonym">Porphyra yezoensis</name>
    <dbReference type="NCBI Taxonomy" id="2788"/>
    <lineage>
        <taxon>Eukaryota</taxon>
        <taxon>Rhodophyta</taxon>
        <taxon>Bangiophyceae</taxon>
        <taxon>Bangiales</taxon>
        <taxon>Bangiaceae</taxon>
        <taxon>Pyropia</taxon>
    </lineage>
</organism>
<sequence>MERPPLLVATSPTGWDSSGGGERGGGVAADPDARLPAKDGQCPATDAPTAAETTGAAAAAAAVGEPARTPVERGDIGWAALPWMAPATRRPLPAARTQPEGATLPVGGSPPTGRAPPGVVSRTLPPPSAPVSDEAAGIALTREILKGLLQHPSAVAAAPMRLALRGGPGATPSPPVDWVRFVLAPVLAAVGVEVAVTAAPDCGASAHTPPSAVNVDARLAGGSPRQLASVSWATPATPTGIVGRVWVAGLPRSVATRGAVTVGVAAAAAAAAAVGVAGYPAASVASPQTALAAA</sequence>
<accession>A0ACC3BSV5</accession>
<dbReference type="Proteomes" id="UP000798662">
    <property type="component" value="Chromosome 1"/>
</dbReference>